<organism evidence="4 5">
    <name type="scientific">Tetradesmus obliquus</name>
    <name type="common">Green alga</name>
    <name type="synonym">Acutodesmus obliquus</name>
    <dbReference type="NCBI Taxonomy" id="3088"/>
    <lineage>
        <taxon>Eukaryota</taxon>
        <taxon>Viridiplantae</taxon>
        <taxon>Chlorophyta</taxon>
        <taxon>core chlorophytes</taxon>
        <taxon>Chlorophyceae</taxon>
        <taxon>CS clade</taxon>
        <taxon>Sphaeropleales</taxon>
        <taxon>Scenedesmaceae</taxon>
        <taxon>Tetradesmus</taxon>
    </lineage>
</organism>
<feature type="compositionally biased region" description="Low complexity" evidence="2">
    <location>
        <begin position="197"/>
        <end position="229"/>
    </location>
</feature>
<feature type="region of interest" description="Disordered" evidence="2">
    <location>
        <begin position="669"/>
        <end position="719"/>
    </location>
</feature>
<feature type="region of interest" description="Disordered" evidence="2">
    <location>
        <begin position="859"/>
        <end position="888"/>
    </location>
</feature>
<feature type="compositionally biased region" description="Low complexity" evidence="2">
    <location>
        <begin position="89"/>
        <end position="101"/>
    </location>
</feature>
<feature type="compositionally biased region" description="Low complexity" evidence="2">
    <location>
        <begin position="1"/>
        <end position="19"/>
    </location>
</feature>
<feature type="compositionally biased region" description="Low complexity" evidence="2">
    <location>
        <begin position="1237"/>
        <end position="1247"/>
    </location>
</feature>
<feature type="region of interest" description="Disordered" evidence="2">
    <location>
        <begin position="189"/>
        <end position="229"/>
    </location>
</feature>
<feature type="region of interest" description="Disordered" evidence="2">
    <location>
        <begin position="89"/>
        <end position="163"/>
    </location>
</feature>
<name>A0A383VNE2_TETOB</name>
<feature type="domain" description="SAND" evidence="3">
    <location>
        <begin position="352"/>
        <end position="428"/>
    </location>
</feature>
<evidence type="ECO:0000256" key="2">
    <source>
        <dbReference type="SAM" id="MobiDB-lite"/>
    </source>
</evidence>
<dbReference type="SUPFAM" id="SSF63763">
    <property type="entry name" value="SAND domain-like"/>
    <property type="match status" value="1"/>
</dbReference>
<dbReference type="Gene3D" id="3.10.390.10">
    <property type="entry name" value="SAND domain-like"/>
    <property type="match status" value="1"/>
</dbReference>
<dbReference type="InterPro" id="IPR010919">
    <property type="entry name" value="SAND-like_dom_sf"/>
</dbReference>
<gene>
    <name evidence="4" type="ORF">BQ4739_LOCUS7473</name>
</gene>
<dbReference type="EMBL" id="FNXT01000767">
    <property type="protein sequence ID" value="SZX67047.1"/>
    <property type="molecule type" value="Genomic_DNA"/>
</dbReference>
<feature type="compositionally biased region" description="Low complexity" evidence="2">
    <location>
        <begin position="138"/>
        <end position="149"/>
    </location>
</feature>
<dbReference type="GO" id="GO:0003677">
    <property type="term" value="F:DNA binding"/>
    <property type="evidence" value="ECO:0007669"/>
    <property type="project" value="InterPro"/>
</dbReference>
<evidence type="ECO:0000259" key="3">
    <source>
        <dbReference type="PROSITE" id="PS50864"/>
    </source>
</evidence>
<feature type="compositionally biased region" description="Low complexity" evidence="2">
    <location>
        <begin position="497"/>
        <end position="507"/>
    </location>
</feature>
<evidence type="ECO:0000313" key="4">
    <source>
        <dbReference type="EMBL" id="SZX67047.1"/>
    </source>
</evidence>
<protein>
    <recommendedName>
        <fullName evidence="3">SAND domain-containing protein</fullName>
    </recommendedName>
</protein>
<dbReference type="Proteomes" id="UP000256970">
    <property type="component" value="Unassembled WGS sequence"/>
</dbReference>
<keyword evidence="5" id="KW-1185">Reference proteome</keyword>
<evidence type="ECO:0000313" key="5">
    <source>
        <dbReference type="Proteomes" id="UP000256970"/>
    </source>
</evidence>
<feature type="coiled-coil region" evidence="1">
    <location>
        <begin position="1082"/>
        <end position="1116"/>
    </location>
</feature>
<dbReference type="InterPro" id="IPR000770">
    <property type="entry name" value="SAND_dom"/>
</dbReference>
<dbReference type="PROSITE" id="PS50864">
    <property type="entry name" value="SAND"/>
    <property type="match status" value="1"/>
</dbReference>
<reference evidence="4 5" key="1">
    <citation type="submission" date="2016-10" db="EMBL/GenBank/DDBJ databases">
        <authorList>
            <person name="Cai Z."/>
        </authorList>
    </citation>
    <scope>NUCLEOTIDE SEQUENCE [LARGE SCALE GENOMIC DNA]</scope>
</reference>
<accession>A0A383VNE2</accession>
<evidence type="ECO:0000256" key="1">
    <source>
        <dbReference type="SAM" id="Coils"/>
    </source>
</evidence>
<feature type="region of interest" description="Disordered" evidence="2">
    <location>
        <begin position="494"/>
        <end position="519"/>
    </location>
</feature>
<feature type="region of interest" description="Disordered" evidence="2">
    <location>
        <begin position="1"/>
        <end position="66"/>
    </location>
</feature>
<sequence length="1259" mass="123911">MGMATEAANGRVTAAAAGEEANSGDEASQQQEQQHKQQQGAQQPSTLDPALGHAAPPAVPAAAARNMTAGDAAARGVQESGLGSALHSLAAAAAVADDSSSQEQQPHTEELVAQAAAAEPAARKQKRLRSLNEDHDPAAAAPAGAMQPPQLSGSSTPGLNSAEDPAAAVSAAAAAAAAAMAAAAEVMRRSGSGGGSRSLQQHGAWDAAAPAAPAAAAGHGTAAAAAPQQHWKRMRYSDVNPQNLTPQQQHFYQAQQFHLRREQQQQQSIGLLLDGDTTALDTLQQQDDASDADAAAAAAAAAAAGGAAPDQAASGSDSLQQSLHTRLQQLLLPELGRQAILQSLDPATQCMVECGSATGIFSVDSERIMCLCSSCSEGKGPPGPEFMPSEFERHGGMAACKKWRFSIKVADGGPGMTLGRWLDMRGIQISSYPAKSRAATQRAKRPLDISKALMSAGAGASAGSSSGAALQFDVSQLLAGLISGNSQLSGALKNAVGGPPAAAAGSTGTTGGAAAGSAGRSGAAAAAGSQAGGTARLNELAAAVAEMLVKELPAAAAAAGVAGPTGASSGMPAEQLDWDQDAAANMTSNSSALPHAAAGPQSACMWPQTAVTTGPGPDDVPLGYAIAAQVASGMAVGPSLQQQLQQLQQQHSTLASALGSAVAGQGQGQGFLGMTPSTGSARNVLRLPGPGPAHAASSGRASLDQLPPLHCGPSMQNSSSTAIMQMLQRHQQAAGQLHNNHNSQLTHEQHRLLGGLQPAIMGAADQPPGSPAAGSMQGLGTPGSVTDAAAAAAQGRGGNMMLAGPHFEVDNELGSGAARELQLQGGRLGEAALQHSSWSAPAAAADAAAAAGAAWRLPQPGQWDSSGAAAAAHGRPPVHFHPHTQHDAAAAGADGAAAAAAMQRAASTATIDSGGSGGNAAAAAAAAAQGGGGYWSDPGLPAAAGRASTVTDVAGGARGEFVVGPGSSAQLGSLKSEPESAAGFHIPASIRDAAQAGQRPGPPHAFDAAAAAAAVAGAGAMGAVESLRSWVTQQAAGAAGGAAAAAAPRAAARGSTPSADFKKLVGSVESRLDGLLEDRRRRKQLEEQVAAQGALLAQLQADFAEERRRRLAAEQQLAALSALLADKLDDEAPVEEAAAAVVRPAGVLGADAAAAQLQQAAEQTGVAGETVAASARALAAETTHSAAASAAAAGLAGEATDAAVAAAVKAAGARAPPAAAAAAARSGNAAVKREAAAAEQQPLARAPKTAQDGKPRTDR</sequence>
<proteinExistence type="predicted"/>
<feature type="compositionally biased region" description="Polar residues" evidence="2">
    <location>
        <begin position="150"/>
        <end position="159"/>
    </location>
</feature>
<feature type="region of interest" description="Disordered" evidence="2">
    <location>
        <begin position="1223"/>
        <end position="1259"/>
    </location>
</feature>
<keyword evidence="1" id="KW-0175">Coiled coil</keyword>
<dbReference type="AlphaFoldDB" id="A0A383VNE2"/>
<feature type="compositionally biased region" description="Low complexity" evidence="2">
    <location>
        <begin position="29"/>
        <end position="64"/>
    </location>
</feature>